<gene>
    <name evidence="8" type="primary">rfbD</name>
    <name evidence="8" type="ORF">JJQ60_14210</name>
</gene>
<feature type="domain" description="RmlD-like substrate binding" evidence="7">
    <location>
        <begin position="4"/>
        <end position="276"/>
    </location>
</feature>
<dbReference type="GO" id="GO:0019305">
    <property type="term" value="P:dTDP-rhamnose biosynthetic process"/>
    <property type="evidence" value="ECO:0007669"/>
    <property type="project" value="TreeGrafter"/>
</dbReference>
<dbReference type="Proteomes" id="UP000651057">
    <property type="component" value="Unassembled WGS sequence"/>
</dbReference>
<keyword evidence="9" id="KW-1185">Reference proteome</keyword>
<dbReference type="GO" id="GO:0008831">
    <property type="term" value="F:dTDP-4-dehydrorhamnose reductase activity"/>
    <property type="evidence" value="ECO:0007669"/>
    <property type="project" value="UniProtKB-EC"/>
</dbReference>
<comment type="caution">
    <text evidence="8">The sequence shown here is derived from an EMBL/GenBank/DDBJ whole genome shotgun (WGS) entry which is preliminary data.</text>
</comment>
<dbReference type="EMBL" id="JAERQJ010000005">
    <property type="protein sequence ID" value="MBL0684681.1"/>
    <property type="molecule type" value="Genomic_DNA"/>
</dbReference>
<comment type="function">
    <text evidence="6">Catalyzes the reduction of dTDP-6-deoxy-L-lyxo-4-hexulose to yield dTDP-L-rhamnose.</text>
</comment>
<accession>A0A936ZYI7</accession>
<evidence type="ECO:0000256" key="1">
    <source>
        <dbReference type="ARBA" id="ARBA00004781"/>
    </source>
</evidence>
<sequence>MISVLVTGANGQLGQCIKKIEGNYNEVHLYFADSKTLDITNAEGLKSFFSKKSFDFIINCAAYTNVEQAEKEPEKSFLVNAHGAKNLAEVCKSYDITLIHVSTDYVFDGKKRTPYLEADTPNPINEYGKSKLEGERFIQQILEKHFIIRTSWLYSEFGHNFFKTILKKSKTEKELTIITSETGTPTNANDLAQFLLEIIQTNNDKYGVYHFSNQGEATWYDFAKEILKFSGKHESIILKKTDNYPTFADRPKYSVLNKDKVVNFFQTKILDWKSSLLLVDRSEE</sequence>
<dbReference type="RefSeq" id="WP_201921372.1">
    <property type="nucleotide sequence ID" value="NZ_BAABAX010000031.1"/>
</dbReference>
<dbReference type="PANTHER" id="PTHR10491">
    <property type="entry name" value="DTDP-4-DEHYDRORHAMNOSE REDUCTASE"/>
    <property type="match status" value="1"/>
</dbReference>
<comment type="catalytic activity">
    <reaction evidence="5">
        <text>dTDP-beta-L-rhamnose + NADP(+) = dTDP-4-dehydro-beta-L-rhamnose + NADPH + H(+)</text>
        <dbReference type="Rhea" id="RHEA:21796"/>
        <dbReference type="ChEBI" id="CHEBI:15378"/>
        <dbReference type="ChEBI" id="CHEBI:57510"/>
        <dbReference type="ChEBI" id="CHEBI:57783"/>
        <dbReference type="ChEBI" id="CHEBI:58349"/>
        <dbReference type="ChEBI" id="CHEBI:62830"/>
        <dbReference type="EC" id="1.1.1.133"/>
    </reaction>
</comment>
<organism evidence="8 9">
    <name type="scientific">Aquimarina mytili</name>
    <dbReference type="NCBI Taxonomy" id="874423"/>
    <lineage>
        <taxon>Bacteria</taxon>
        <taxon>Pseudomonadati</taxon>
        <taxon>Bacteroidota</taxon>
        <taxon>Flavobacteriia</taxon>
        <taxon>Flavobacteriales</taxon>
        <taxon>Flavobacteriaceae</taxon>
        <taxon>Aquimarina</taxon>
    </lineage>
</organism>
<evidence type="ECO:0000256" key="3">
    <source>
        <dbReference type="ARBA" id="ARBA00012929"/>
    </source>
</evidence>
<evidence type="ECO:0000256" key="5">
    <source>
        <dbReference type="ARBA" id="ARBA00048200"/>
    </source>
</evidence>
<dbReference type="CDD" id="cd05254">
    <property type="entry name" value="dTDP_HR_like_SDR_e"/>
    <property type="match status" value="1"/>
</dbReference>
<dbReference type="SUPFAM" id="SSF51735">
    <property type="entry name" value="NAD(P)-binding Rossmann-fold domains"/>
    <property type="match status" value="1"/>
</dbReference>
<name>A0A936ZYI7_9FLAO</name>
<comment type="similarity">
    <text evidence="2 6">Belongs to the dTDP-4-dehydrorhamnose reductase family.</text>
</comment>
<evidence type="ECO:0000256" key="2">
    <source>
        <dbReference type="ARBA" id="ARBA00010944"/>
    </source>
</evidence>
<dbReference type="Pfam" id="PF04321">
    <property type="entry name" value="RmlD_sub_bind"/>
    <property type="match status" value="1"/>
</dbReference>
<dbReference type="InterPro" id="IPR036291">
    <property type="entry name" value="NAD(P)-bd_dom_sf"/>
</dbReference>
<evidence type="ECO:0000256" key="4">
    <source>
        <dbReference type="ARBA" id="ARBA00017099"/>
    </source>
</evidence>
<evidence type="ECO:0000313" key="9">
    <source>
        <dbReference type="Proteomes" id="UP000651057"/>
    </source>
</evidence>
<keyword evidence="6 8" id="KW-0560">Oxidoreductase</keyword>
<evidence type="ECO:0000313" key="8">
    <source>
        <dbReference type="EMBL" id="MBL0684681.1"/>
    </source>
</evidence>
<proteinExistence type="inferred from homology"/>
<dbReference type="AlphaFoldDB" id="A0A936ZYI7"/>
<dbReference type="InterPro" id="IPR029903">
    <property type="entry name" value="RmlD-like-bd"/>
</dbReference>
<dbReference type="InterPro" id="IPR005913">
    <property type="entry name" value="dTDP_dehydrorham_reduct"/>
</dbReference>
<dbReference type="GO" id="GO:0005829">
    <property type="term" value="C:cytosol"/>
    <property type="evidence" value="ECO:0007669"/>
    <property type="project" value="TreeGrafter"/>
</dbReference>
<dbReference type="Gene3D" id="3.40.50.720">
    <property type="entry name" value="NAD(P)-binding Rossmann-like Domain"/>
    <property type="match status" value="1"/>
</dbReference>
<evidence type="ECO:0000256" key="6">
    <source>
        <dbReference type="RuleBase" id="RU364082"/>
    </source>
</evidence>
<evidence type="ECO:0000259" key="7">
    <source>
        <dbReference type="Pfam" id="PF04321"/>
    </source>
</evidence>
<dbReference type="EC" id="1.1.1.133" evidence="3 6"/>
<keyword evidence="6" id="KW-0521">NADP</keyword>
<dbReference type="Gene3D" id="3.90.25.10">
    <property type="entry name" value="UDP-galactose 4-epimerase, domain 1"/>
    <property type="match status" value="1"/>
</dbReference>
<protein>
    <recommendedName>
        <fullName evidence="4 6">dTDP-4-dehydrorhamnose reductase</fullName>
        <ecNumber evidence="3 6">1.1.1.133</ecNumber>
    </recommendedName>
</protein>
<comment type="pathway">
    <text evidence="1 6">Carbohydrate biosynthesis; dTDP-L-rhamnose biosynthesis.</text>
</comment>
<dbReference type="NCBIfam" id="TIGR01214">
    <property type="entry name" value="rmlD"/>
    <property type="match status" value="1"/>
</dbReference>
<dbReference type="PANTHER" id="PTHR10491:SF4">
    <property type="entry name" value="METHIONINE ADENOSYLTRANSFERASE 2 SUBUNIT BETA"/>
    <property type="match status" value="1"/>
</dbReference>
<reference evidence="8" key="1">
    <citation type="submission" date="2021-01" db="EMBL/GenBank/DDBJ databases">
        <authorList>
            <person name="Zhong Y.L."/>
        </authorList>
    </citation>
    <scope>NUCLEOTIDE SEQUENCE</scope>
    <source>
        <strain evidence="8">KCTC 23302</strain>
    </source>
</reference>